<keyword evidence="3" id="KW-1185">Reference proteome</keyword>
<dbReference type="PANTHER" id="PTHR43544">
    <property type="entry name" value="SHORT-CHAIN DEHYDROGENASE/REDUCTASE"/>
    <property type="match status" value="1"/>
</dbReference>
<dbReference type="GO" id="GO:0016491">
    <property type="term" value="F:oxidoreductase activity"/>
    <property type="evidence" value="ECO:0007669"/>
    <property type="project" value="TreeGrafter"/>
</dbReference>
<evidence type="ECO:0000313" key="3">
    <source>
        <dbReference type="Proteomes" id="UP001187415"/>
    </source>
</evidence>
<proteinExistence type="inferred from homology"/>
<sequence length="252" mass="26903">MAVCVALIQGASRGLGLEFCKHILKNKPPASVIATCRNPDGAAELRALAAEHPARLTRSVRLRRGFGGSGGLDLIVNSSAILHPSGRGETSLRDVTAQGLSSTLTTNTVGPLLMAKHFAPLLQKGGGGFGQQPAETVKQHSGIIVNITAKVGSIGDNGLGGWYSYRMSKAALNMATRNLSIELGRTRPRVVCVCLHPGTVNTDLSRPYHKNVPKDRLFSTQHSVNCLMNIIDTLNIEKTGKAYSWDGSELPW</sequence>
<accession>A0AA88LUN3</accession>
<name>A0AA88LUN3_CHASR</name>
<dbReference type="EMBL" id="JAUPFM010000017">
    <property type="protein sequence ID" value="KAK2824539.1"/>
    <property type="molecule type" value="Genomic_DNA"/>
</dbReference>
<protein>
    <recommendedName>
        <fullName evidence="4">C-factor</fullName>
    </recommendedName>
</protein>
<gene>
    <name evidence="2" type="ORF">Q5P01_021714</name>
</gene>
<evidence type="ECO:0008006" key="4">
    <source>
        <dbReference type="Google" id="ProtNLM"/>
    </source>
</evidence>
<organism evidence="2 3">
    <name type="scientific">Channa striata</name>
    <name type="common">Snakehead murrel</name>
    <name type="synonym">Ophicephalus striatus</name>
    <dbReference type="NCBI Taxonomy" id="64152"/>
    <lineage>
        <taxon>Eukaryota</taxon>
        <taxon>Metazoa</taxon>
        <taxon>Chordata</taxon>
        <taxon>Craniata</taxon>
        <taxon>Vertebrata</taxon>
        <taxon>Euteleostomi</taxon>
        <taxon>Actinopterygii</taxon>
        <taxon>Neopterygii</taxon>
        <taxon>Teleostei</taxon>
        <taxon>Neoteleostei</taxon>
        <taxon>Acanthomorphata</taxon>
        <taxon>Anabantaria</taxon>
        <taxon>Anabantiformes</taxon>
        <taxon>Channoidei</taxon>
        <taxon>Channidae</taxon>
        <taxon>Channa</taxon>
    </lineage>
</organism>
<dbReference type="GO" id="GO:0005737">
    <property type="term" value="C:cytoplasm"/>
    <property type="evidence" value="ECO:0007669"/>
    <property type="project" value="TreeGrafter"/>
</dbReference>
<dbReference type="Gene3D" id="3.40.50.720">
    <property type="entry name" value="NAD(P)-binding Rossmann-like Domain"/>
    <property type="match status" value="1"/>
</dbReference>
<dbReference type="InterPro" id="IPR051468">
    <property type="entry name" value="Fungal_SecMetab_SDRs"/>
</dbReference>
<dbReference type="InterPro" id="IPR002347">
    <property type="entry name" value="SDR_fam"/>
</dbReference>
<dbReference type="InterPro" id="IPR036291">
    <property type="entry name" value="NAD(P)-bd_dom_sf"/>
</dbReference>
<dbReference type="AlphaFoldDB" id="A0AA88LUN3"/>
<reference evidence="2" key="1">
    <citation type="submission" date="2023-07" db="EMBL/GenBank/DDBJ databases">
        <title>Chromosome-level Genome Assembly of Striped Snakehead (Channa striata).</title>
        <authorList>
            <person name="Liu H."/>
        </authorList>
    </citation>
    <scope>NUCLEOTIDE SEQUENCE</scope>
    <source>
        <strain evidence="2">Gz</strain>
        <tissue evidence="2">Muscle</tissue>
    </source>
</reference>
<dbReference type="PRINTS" id="PR00081">
    <property type="entry name" value="GDHRDH"/>
</dbReference>
<dbReference type="Proteomes" id="UP001187415">
    <property type="component" value="Unassembled WGS sequence"/>
</dbReference>
<comment type="similarity">
    <text evidence="1">Belongs to the short-chain dehydrogenases/reductases (SDR) family.</text>
</comment>
<dbReference type="CDD" id="cd05325">
    <property type="entry name" value="carb_red_sniffer_like_SDR_c"/>
    <property type="match status" value="1"/>
</dbReference>
<dbReference type="Pfam" id="PF00106">
    <property type="entry name" value="adh_short"/>
    <property type="match status" value="1"/>
</dbReference>
<dbReference type="PANTHER" id="PTHR43544:SF12">
    <property type="entry name" value="NAD(P)-BINDING ROSSMANN-FOLD SUPERFAMILY PROTEIN"/>
    <property type="match status" value="1"/>
</dbReference>
<comment type="caution">
    <text evidence="2">The sequence shown here is derived from an EMBL/GenBank/DDBJ whole genome shotgun (WGS) entry which is preliminary data.</text>
</comment>
<evidence type="ECO:0000256" key="1">
    <source>
        <dbReference type="RuleBase" id="RU000363"/>
    </source>
</evidence>
<dbReference type="PRINTS" id="PR00080">
    <property type="entry name" value="SDRFAMILY"/>
</dbReference>
<evidence type="ECO:0000313" key="2">
    <source>
        <dbReference type="EMBL" id="KAK2824539.1"/>
    </source>
</evidence>
<dbReference type="SUPFAM" id="SSF51735">
    <property type="entry name" value="NAD(P)-binding Rossmann-fold domains"/>
    <property type="match status" value="1"/>
</dbReference>